<dbReference type="SUPFAM" id="SSF52540">
    <property type="entry name" value="P-loop containing nucleoside triphosphate hydrolases"/>
    <property type="match status" value="1"/>
</dbReference>
<dbReference type="GO" id="GO:0005524">
    <property type="term" value="F:ATP binding"/>
    <property type="evidence" value="ECO:0007669"/>
    <property type="project" value="UniProtKB-UniRule"/>
</dbReference>
<dbReference type="Pfam" id="PF00498">
    <property type="entry name" value="FHA"/>
    <property type="match status" value="1"/>
</dbReference>
<accession>A0A1J7BFX6</accession>
<name>A0A1J7BFX6_9ACTN</name>
<feature type="compositionally biased region" description="Basic and acidic residues" evidence="5">
    <location>
        <begin position="203"/>
        <end position="215"/>
    </location>
</feature>
<gene>
    <name evidence="8" type="ORF">BIV57_10300</name>
</gene>
<dbReference type="CDD" id="cd00060">
    <property type="entry name" value="FHA"/>
    <property type="match status" value="1"/>
</dbReference>
<comment type="caution">
    <text evidence="8">The sequence shown here is derived from an EMBL/GenBank/DDBJ whole genome shotgun (WGS) entry which is preliminary data.</text>
</comment>
<sequence length="980" mass="100255">MQIRLTVIGSRGGRPRDVLVTAPDGTTLGAVTGALAATGPGPRGGRTPSHTTVHVESRLLGQDAPLGRPPLVDGAVLHLHLPAAPEAAPDPATTPPGTPTLHITGGPDAGGVHLLRPGTLRIGRSAEADVPLDDPDVSRTHALLTVAERPGGPAEVTVADPGSTNGTLLDGRLVGPDPVPLPPGALLQLGESSVVLTDSPPRPAREAVPDGEGRLRLTPPAPHPAPPLRAPGGGPEPAPSDADPSRLPATRRPPGRLGGRPFSLHRFAAAALGLLGGGPRGAAGSRRGGASPDAELLERARRLRERWPDPSELLLAALGRGTRLWERRPGHPDELCVRLGTSDLPADGDPSGADPAVLEDSAEPGTDPRAVLPAVPITVDLRETGVLGLAGPRRRLAGLARAVVAQLAGLHSPLHLELVVLTGPVDDAADGSPEDRAAREAADDWAWTRWLPHLRPSRGQRCRLLIGTTRDQLRARLAELAARMDEPAISASGGGRATVVVLDVPGGLDAALDAQIDRLTTDGPAAGIQVIALADHPSGLPPACGMWAELAGEVATHLRLRGPDGAAPERISVDGVSRPWAERFARALAPLREGAATARPERRLPDTVRLLDVLGLDQISPARIADRWAALPPVSRSLPAVLGATAAGPCTVDLVAEGPHLLAGGASGSGRTELLRAVVTSLAVADRPDRLAVALIAGRTAEEAGGPGLLSCTDLPHVSAFLDTRDPVRVQAAARALREELEARERAARAAVGAPVARAEVGARVGAGAPMAPGGLGGGGVGGSGGGDGARRPARLLVVVDDLDALLAPTPPEGRGSDAQRAVSALVRTLGAVARRGAELGVHLVAATGRPELVAGTEIGDASALRVALRADDPLDSRLLVHVEDAASGASAGAGPGRAWLRRPDGAVTEFQAGRVSGRIPRTATLRPTAVAVDWRQMGAAAERRPVREIGNGPTDLALLASALQRASEQAEADPSAPLW</sequence>
<dbReference type="SUPFAM" id="SSF49879">
    <property type="entry name" value="SMAD/FHA domain"/>
    <property type="match status" value="1"/>
</dbReference>
<dbReference type="InterPro" id="IPR000253">
    <property type="entry name" value="FHA_dom"/>
</dbReference>
<dbReference type="STRING" id="1428644.BIV57_10300"/>
<dbReference type="InterPro" id="IPR002543">
    <property type="entry name" value="FtsK_dom"/>
</dbReference>
<feature type="compositionally biased region" description="Pro residues" evidence="5">
    <location>
        <begin position="219"/>
        <end position="238"/>
    </location>
</feature>
<dbReference type="RefSeq" id="WP_071656455.1">
    <property type="nucleotide sequence ID" value="NZ_MLCF01000048.1"/>
</dbReference>
<feature type="domain" description="FtsK" evidence="7">
    <location>
        <begin position="647"/>
        <end position="878"/>
    </location>
</feature>
<dbReference type="EMBL" id="MLCF01000048">
    <property type="protein sequence ID" value="OIV37583.1"/>
    <property type="molecule type" value="Genomic_DNA"/>
</dbReference>
<dbReference type="GO" id="GO:0003677">
    <property type="term" value="F:DNA binding"/>
    <property type="evidence" value="ECO:0007669"/>
    <property type="project" value="InterPro"/>
</dbReference>
<feature type="domain" description="FHA" evidence="6">
    <location>
        <begin position="120"/>
        <end position="174"/>
    </location>
</feature>
<dbReference type="Pfam" id="PF01580">
    <property type="entry name" value="FtsK_SpoIIIE"/>
    <property type="match status" value="1"/>
</dbReference>
<keyword evidence="3 4" id="KW-0067">ATP-binding</keyword>
<keyword evidence="1" id="KW-0597">Phosphoprotein</keyword>
<dbReference type="PROSITE" id="PS50901">
    <property type="entry name" value="FTSK"/>
    <property type="match status" value="1"/>
</dbReference>
<dbReference type="Gene3D" id="2.60.200.20">
    <property type="match status" value="1"/>
</dbReference>
<evidence type="ECO:0000256" key="3">
    <source>
        <dbReference type="ARBA" id="ARBA00022840"/>
    </source>
</evidence>
<evidence type="ECO:0000313" key="9">
    <source>
        <dbReference type="Proteomes" id="UP000243342"/>
    </source>
</evidence>
<proteinExistence type="predicted"/>
<evidence type="ECO:0008006" key="10">
    <source>
        <dbReference type="Google" id="ProtNLM"/>
    </source>
</evidence>
<reference evidence="8 9" key="1">
    <citation type="submission" date="2016-10" db="EMBL/GenBank/DDBJ databases">
        <title>Genome sequence of Streptomyces gilvigriseus MUSC 26.</title>
        <authorList>
            <person name="Lee L.-H."/>
            <person name="Ser H.-L."/>
        </authorList>
    </citation>
    <scope>NUCLEOTIDE SEQUENCE [LARGE SCALE GENOMIC DNA]</scope>
    <source>
        <strain evidence="8 9">MUSC 26</strain>
    </source>
</reference>
<dbReference type="InterPro" id="IPR008984">
    <property type="entry name" value="SMAD_FHA_dom_sf"/>
</dbReference>
<dbReference type="Proteomes" id="UP000243342">
    <property type="component" value="Unassembled WGS sequence"/>
</dbReference>
<evidence type="ECO:0000256" key="4">
    <source>
        <dbReference type="PROSITE-ProRule" id="PRU00289"/>
    </source>
</evidence>
<dbReference type="OrthoDB" id="9807790at2"/>
<evidence type="ECO:0000256" key="2">
    <source>
        <dbReference type="ARBA" id="ARBA00022741"/>
    </source>
</evidence>
<feature type="region of interest" description="Disordered" evidence="5">
    <location>
        <begin position="150"/>
        <end position="261"/>
    </location>
</feature>
<feature type="region of interest" description="Disordered" evidence="5">
    <location>
        <begin position="340"/>
        <end position="369"/>
    </location>
</feature>
<evidence type="ECO:0000256" key="5">
    <source>
        <dbReference type="SAM" id="MobiDB-lite"/>
    </source>
</evidence>
<organism evidence="8 9">
    <name type="scientific">Mangrovactinospora gilvigrisea</name>
    <dbReference type="NCBI Taxonomy" id="1428644"/>
    <lineage>
        <taxon>Bacteria</taxon>
        <taxon>Bacillati</taxon>
        <taxon>Actinomycetota</taxon>
        <taxon>Actinomycetes</taxon>
        <taxon>Kitasatosporales</taxon>
        <taxon>Streptomycetaceae</taxon>
        <taxon>Mangrovactinospora</taxon>
    </lineage>
</organism>
<dbReference type="AlphaFoldDB" id="A0A1J7BFX6"/>
<protein>
    <recommendedName>
        <fullName evidence="10">Cell division protein FtsK</fullName>
    </recommendedName>
</protein>
<dbReference type="SMART" id="SM00240">
    <property type="entry name" value="FHA"/>
    <property type="match status" value="1"/>
</dbReference>
<feature type="binding site" evidence="4">
    <location>
        <begin position="665"/>
        <end position="672"/>
    </location>
    <ligand>
        <name>ATP</name>
        <dbReference type="ChEBI" id="CHEBI:30616"/>
    </ligand>
</feature>
<evidence type="ECO:0000256" key="1">
    <source>
        <dbReference type="ARBA" id="ARBA00022553"/>
    </source>
</evidence>
<dbReference type="PROSITE" id="PS50006">
    <property type="entry name" value="FHA_DOMAIN"/>
    <property type="match status" value="1"/>
</dbReference>
<evidence type="ECO:0000313" key="8">
    <source>
        <dbReference type="EMBL" id="OIV37583.1"/>
    </source>
</evidence>
<dbReference type="PANTHER" id="PTHR22683">
    <property type="entry name" value="SPORULATION PROTEIN RELATED"/>
    <property type="match status" value="1"/>
</dbReference>
<evidence type="ECO:0000259" key="7">
    <source>
        <dbReference type="PROSITE" id="PS50901"/>
    </source>
</evidence>
<dbReference type="PANTHER" id="PTHR22683:SF1">
    <property type="entry name" value="TYPE VII SECRETION SYSTEM PROTEIN ESSC"/>
    <property type="match status" value="1"/>
</dbReference>
<dbReference type="InterPro" id="IPR050206">
    <property type="entry name" value="FtsK/SpoIIIE/SftA"/>
</dbReference>
<keyword evidence="9" id="KW-1185">Reference proteome</keyword>
<dbReference type="InterPro" id="IPR027417">
    <property type="entry name" value="P-loop_NTPase"/>
</dbReference>
<evidence type="ECO:0000259" key="6">
    <source>
        <dbReference type="PROSITE" id="PS50006"/>
    </source>
</evidence>
<dbReference type="Gene3D" id="3.40.50.300">
    <property type="entry name" value="P-loop containing nucleotide triphosphate hydrolases"/>
    <property type="match status" value="2"/>
</dbReference>
<keyword evidence="2 4" id="KW-0547">Nucleotide-binding</keyword>